<dbReference type="SUPFAM" id="SSF55874">
    <property type="entry name" value="ATPase domain of HSP90 chaperone/DNA topoisomerase II/histidine kinase"/>
    <property type="match status" value="1"/>
</dbReference>
<dbReference type="Proteomes" id="UP000001355">
    <property type="component" value="Chromosome"/>
</dbReference>
<dbReference type="AlphaFoldDB" id="A8FAS7"/>
<gene>
    <name evidence="3" type="ordered locus">BPUM_0652</name>
</gene>
<evidence type="ECO:0000313" key="4">
    <source>
        <dbReference type="Proteomes" id="UP000001355"/>
    </source>
</evidence>
<proteinExistence type="predicted"/>
<dbReference type="OrthoDB" id="9813438at2"/>
<dbReference type="Pfam" id="PF13589">
    <property type="entry name" value="HATPase_c_3"/>
    <property type="match status" value="1"/>
</dbReference>
<accession>A8FAS7</accession>
<dbReference type="HOGENOM" id="CLU_037205_0_0_9"/>
<dbReference type="STRING" id="315750.BPUM_0652"/>
<evidence type="ECO:0008006" key="5">
    <source>
        <dbReference type="Google" id="ProtNLM"/>
    </source>
</evidence>
<dbReference type="eggNOG" id="COG0323">
    <property type="taxonomic scope" value="Bacteria"/>
</dbReference>
<dbReference type="KEGG" id="bpu:BPUM_0652"/>
<evidence type="ECO:0000256" key="2">
    <source>
        <dbReference type="ARBA" id="ARBA00023054"/>
    </source>
</evidence>
<name>A8FAS7_BACP2</name>
<organism evidence="3 4">
    <name type="scientific">Bacillus pumilus (strain SAFR-032)</name>
    <dbReference type="NCBI Taxonomy" id="315750"/>
    <lineage>
        <taxon>Bacteria</taxon>
        <taxon>Bacillati</taxon>
        <taxon>Bacillota</taxon>
        <taxon>Bacilli</taxon>
        <taxon>Bacillales</taxon>
        <taxon>Bacillaceae</taxon>
        <taxon>Bacillus</taxon>
    </lineage>
</organism>
<reference evidence="3 4" key="3">
    <citation type="journal article" date="2013" name="PLoS ONE">
        <title>Candidate genes that may be responsible for the unusual resistances exhibited by Bacillus pumilus SAFR-032 spores.</title>
        <authorList>
            <person name="Tirumalai M.R."/>
            <person name="Rastogi R."/>
            <person name="Zamani N."/>
            <person name="O'Bryant Williams E."/>
            <person name="Allen S."/>
            <person name="Diouf F."/>
            <person name="Kwende S."/>
            <person name="Weinstock G.M."/>
            <person name="Venkateswaran K.J."/>
            <person name="Fox G.E."/>
        </authorList>
    </citation>
    <scope>NUCLEOTIDE SEQUENCE [LARGE SCALE GENOMIC DNA]</scope>
    <source>
        <strain evidence="3 4">SAFR-032</strain>
    </source>
</reference>
<dbReference type="EMBL" id="CP000813">
    <property type="protein sequence ID" value="ABV61344.1"/>
    <property type="molecule type" value="Genomic_DNA"/>
</dbReference>
<evidence type="ECO:0000313" key="3">
    <source>
        <dbReference type="EMBL" id="ABV61344.1"/>
    </source>
</evidence>
<reference evidence="3 4" key="1">
    <citation type="journal article" date="2007" name="PLoS ONE">
        <title>Paradoxical DNA repair and peroxide resistance gene conservation in Bacillus pumilus SAFR-032.</title>
        <authorList>
            <person name="Gioia J."/>
            <person name="Yerrapragada S."/>
            <person name="Qin X."/>
            <person name="Jiang H."/>
            <person name="Igboeli O.C."/>
            <person name="Muzny D."/>
            <person name="Dugan-Rocha S."/>
            <person name="Ding Y."/>
            <person name="Hawes A."/>
            <person name="Liu W."/>
            <person name="Perez L."/>
            <person name="Kovar C."/>
            <person name="Dinh H."/>
            <person name="Lee S."/>
            <person name="Nazareth L."/>
            <person name="Blyth P."/>
            <person name="Holder M."/>
            <person name="Buhay C."/>
            <person name="Tirumalai M.R."/>
            <person name="Liu Y."/>
            <person name="Dasgupta I."/>
            <person name="Bokhetache L."/>
            <person name="Fujita M."/>
            <person name="Karouia F."/>
            <person name="Eswara Moorthy P."/>
            <person name="Siefert J."/>
            <person name="Uzman A."/>
            <person name="Buzumbo P."/>
            <person name="Verma A."/>
            <person name="Zwiya H."/>
            <person name="McWilliams B.D."/>
            <person name="Olowu A."/>
            <person name="Clinkenbeard K.D."/>
            <person name="Newcombe D."/>
            <person name="Golebiewski L."/>
            <person name="Petrosino J.F."/>
            <person name="Nicholson W.L."/>
            <person name="Fox G.E."/>
            <person name="Venkateswaran K."/>
            <person name="Highlander S.K."/>
            <person name="Weinstock G.M."/>
        </authorList>
    </citation>
    <scope>NUCLEOTIDE SEQUENCE [LARGE SCALE GENOMIC DNA]</scope>
    <source>
        <strain evidence="3 4">SAFR-032</strain>
    </source>
</reference>
<dbReference type="RefSeq" id="WP_012009191.1">
    <property type="nucleotide sequence ID" value="NC_009848.4"/>
</dbReference>
<keyword evidence="2" id="KW-0175">Coiled coil</keyword>
<evidence type="ECO:0000256" key="1">
    <source>
        <dbReference type="ARBA" id="ARBA00022723"/>
    </source>
</evidence>
<dbReference type="GeneID" id="5619900"/>
<keyword evidence="4" id="KW-1185">Reference proteome</keyword>
<dbReference type="PANTHER" id="PTHR23337:SF3">
    <property type="entry name" value="MORC FAMILY CW-TYPE ZINC FINGER 2"/>
    <property type="match status" value="1"/>
</dbReference>
<protein>
    <recommendedName>
        <fullName evidence="5">ATP-binding protein</fullName>
    </recommendedName>
</protein>
<keyword evidence="1" id="KW-0479">Metal-binding</keyword>
<dbReference type="PANTHER" id="PTHR23337">
    <property type="entry name" value="ZINC FINGER CW-TYPE COILED-COIL DOMAIN PROTEIN 1"/>
    <property type="match status" value="1"/>
</dbReference>
<dbReference type="InterPro" id="IPR036890">
    <property type="entry name" value="HATPase_C_sf"/>
</dbReference>
<sequence>MHSIESEILLPDAAPLINSLRAIGYNFETAIADIVDNSIDAKASEIKIDIAWDSDKSYVRIEDNGFGMNEDELVLAMKVGSTNPNNKRKQGVLGRFGMGLKTASFSLGKRLTVLTKKEGLSFTRCWDLDYIEATNKWNLLKSPFNSQSSGILHSVENVSGTVILIENLDRVVEEPYTRKKVQKFFNRIGVLEDHLAMVFHRFLKGPNKIQIYLNDNKIEPWDPFLSQEIATQELPPESELIKDDIVKIQPYILPHHTKLIQTEYEKAAGPKGWLEQQGFYIYRNKRLLVAGSWLHLFGREESYKLARIKVDITNTSDFSWQIDIKKSSAKPPQELISILRKIGEMARKKSHEVFYQRSINKSPENKLINDYVWEQVSTKTHSYFRLNKNNSYLKDLLESNKEYEAKLKFYLFHVEEYCPANLVSFNINKPTAIRVQKITLEQKNKIKMLIDIFIDNNFSLDEIIKQLANYDSFSFNSIEELKDIVCEIIGGHCHYV</sequence>
<dbReference type="Gene3D" id="3.30.565.10">
    <property type="entry name" value="Histidine kinase-like ATPase, C-terminal domain"/>
    <property type="match status" value="1"/>
</dbReference>
<reference evidence="3 4" key="2">
    <citation type="journal article" date="2013" name="Extremophiles">
        <title>An ICEBs1-like element may be associated with the extreme radiation and desiccation resistance of Bacillus pumilus SAFR-032 spores.</title>
        <authorList>
            <person name="Tirumalai M.R."/>
            <person name="Fox G.E."/>
        </authorList>
    </citation>
    <scope>NUCLEOTIDE SEQUENCE [LARGE SCALE GENOMIC DNA]</scope>
    <source>
        <strain evidence="3 4">SAFR-032</strain>
    </source>
</reference>
<dbReference type="GO" id="GO:0046872">
    <property type="term" value="F:metal ion binding"/>
    <property type="evidence" value="ECO:0007669"/>
    <property type="project" value="UniProtKB-KW"/>
</dbReference>